<evidence type="ECO:0000313" key="2">
    <source>
        <dbReference type="Proteomes" id="UP000070501"/>
    </source>
</evidence>
<keyword evidence="2" id="KW-1185">Reference proteome</keyword>
<feature type="non-terminal residue" evidence="1">
    <location>
        <position position="73"/>
    </location>
</feature>
<evidence type="ECO:0000313" key="1">
    <source>
        <dbReference type="EMBL" id="KXJ89826.1"/>
    </source>
</evidence>
<accession>A0A136IYJ8</accession>
<reference evidence="2" key="1">
    <citation type="submission" date="2016-02" db="EMBL/GenBank/DDBJ databases">
        <title>Draft genome sequence of Microdochium bolleyi, a fungal endophyte of beachgrass.</title>
        <authorList>
            <consortium name="DOE Joint Genome Institute"/>
            <person name="David A.S."/>
            <person name="May G."/>
            <person name="Haridas S."/>
            <person name="Lim J."/>
            <person name="Wang M."/>
            <person name="Labutti K."/>
            <person name="Lipzen A."/>
            <person name="Barry K."/>
            <person name="Grigoriev I.V."/>
        </authorList>
    </citation>
    <scope>NUCLEOTIDE SEQUENCE [LARGE SCALE GENOMIC DNA]</scope>
    <source>
        <strain evidence="2">J235TASD1</strain>
    </source>
</reference>
<proteinExistence type="predicted"/>
<organism evidence="1 2">
    <name type="scientific">Microdochium bolleyi</name>
    <dbReference type="NCBI Taxonomy" id="196109"/>
    <lineage>
        <taxon>Eukaryota</taxon>
        <taxon>Fungi</taxon>
        <taxon>Dikarya</taxon>
        <taxon>Ascomycota</taxon>
        <taxon>Pezizomycotina</taxon>
        <taxon>Sordariomycetes</taxon>
        <taxon>Xylariomycetidae</taxon>
        <taxon>Xylariales</taxon>
        <taxon>Microdochiaceae</taxon>
        <taxon>Microdochium</taxon>
    </lineage>
</organism>
<dbReference type="Proteomes" id="UP000070501">
    <property type="component" value="Unassembled WGS sequence"/>
</dbReference>
<dbReference type="InParanoid" id="A0A136IYJ8"/>
<protein>
    <submittedName>
        <fullName evidence="1">Uncharacterized protein</fullName>
    </submittedName>
</protein>
<dbReference type="EMBL" id="KQ964254">
    <property type="protein sequence ID" value="KXJ89826.1"/>
    <property type="molecule type" value="Genomic_DNA"/>
</dbReference>
<name>A0A136IYJ8_9PEZI</name>
<dbReference type="AlphaFoldDB" id="A0A136IYJ8"/>
<gene>
    <name evidence="1" type="ORF">Micbo1qcDRAFT_165206</name>
</gene>
<sequence>MSPSLSRWEDCLEAGGWGSGSATLCFALLCFKLKITGPCIVSKWPYPDHFYKSRRKGSGFGAVSNFFHAPATR</sequence>